<reference evidence="1" key="1">
    <citation type="submission" date="2021-06" db="EMBL/GenBank/DDBJ databases">
        <authorList>
            <person name="Kallberg Y."/>
            <person name="Tangrot J."/>
            <person name="Rosling A."/>
        </authorList>
    </citation>
    <scope>NUCLEOTIDE SEQUENCE</scope>
    <source>
        <strain evidence="1">IL203A</strain>
    </source>
</reference>
<gene>
    <name evidence="1" type="ORF">DHETER_LOCUS9350</name>
</gene>
<sequence>MRLYSLLTSFFILAAAGTALSQTNFYSSNTTIGQGCTYQQSGYAICVNDPTPTMTQITMPTSFTNAMNIISK</sequence>
<proteinExistence type="predicted"/>
<comment type="caution">
    <text evidence="1">The sequence shown here is derived from an EMBL/GenBank/DDBJ whole genome shotgun (WGS) entry which is preliminary data.</text>
</comment>
<dbReference type="EMBL" id="CAJVPU010016277">
    <property type="protein sequence ID" value="CAG8652129.1"/>
    <property type="molecule type" value="Genomic_DNA"/>
</dbReference>
<protein>
    <submittedName>
        <fullName evidence="1">15078_t:CDS:1</fullName>
    </submittedName>
</protein>
<name>A0ACA9NFV0_9GLOM</name>
<dbReference type="Proteomes" id="UP000789702">
    <property type="component" value="Unassembled WGS sequence"/>
</dbReference>
<evidence type="ECO:0000313" key="1">
    <source>
        <dbReference type="EMBL" id="CAG8652129.1"/>
    </source>
</evidence>
<keyword evidence="2" id="KW-1185">Reference proteome</keyword>
<organism evidence="1 2">
    <name type="scientific">Dentiscutata heterogama</name>
    <dbReference type="NCBI Taxonomy" id="1316150"/>
    <lineage>
        <taxon>Eukaryota</taxon>
        <taxon>Fungi</taxon>
        <taxon>Fungi incertae sedis</taxon>
        <taxon>Mucoromycota</taxon>
        <taxon>Glomeromycotina</taxon>
        <taxon>Glomeromycetes</taxon>
        <taxon>Diversisporales</taxon>
        <taxon>Gigasporaceae</taxon>
        <taxon>Dentiscutata</taxon>
    </lineage>
</organism>
<accession>A0ACA9NFV0</accession>
<feature type="non-terminal residue" evidence="1">
    <location>
        <position position="72"/>
    </location>
</feature>
<evidence type="ECO:0000313" key="2">
    <source>
        <dbReference type="Proteomes" id="UP000789702"/>
    </source>
</evidence>